<accession>A0A6I6JTH0</accession>
<keyword evidence="2" id="KW-1185">Reference proteome</keyword>
<evidence type="ECO:0000313" key="1">
    <source>
        <dbReference type="EMBL" id="QGY46355.1"/>
    </source>
</evidence>
<dbReference type="Proteomes" id="UP000428260">
    <property type="component" value="Chromosome"/>
</dbReference>
<organism evidence="1 2">
    <name type="scientific">Maribellus comscasis</name>
    <dbReference type="NCBI Taxonomy" id="2681766"/>
    <lineage>
        <taxon>Bacteria</taxon>
        <taxon>Pseudomonadati</taxon>
        <taxon>Bacteroidota</taxon>
        <taxon>Bacteroidia</taxon>
        <taxon>Marinilabiliales</taxon>
        <taxon>Prolixibacteraceae</taxon>
        <taxon>Maribellus</taxon>
    </lineage>
</organism>
<dbReference type="PROSITE" id="PS51257">
    <property type="entry name" value="PROKAR_LIPOPROTEIN"/>
    <property type="match status" value="1"/>
</dbReference>
<dbReference type="RefSeq" id="WP_158869491.1">
    <property type="nucleotide sequence ID" value="NZ_CP046401.1"/>
</dbReference>
<dbReference type="AlphaFoldDB" id="A0A6I6JTH0"/>
<proteinExistence type="predicted"/>
<dbReference type="KEGG" id="mcos:GM418_22635"/>
<protein>
    <submittedName>
        <fullName evidence="1">Uncharacterized protein</fullName>
    </submittedName>
</protein>
<name>A0A6I6JTH0_9BACT</name>
<dbReference type="EMBL" id="CP046401">
    <property type="protein sequence ID" value="QGY46355.1"/>
    <property type="molecule type" value="Genomic_DNA"/>
</dbReference>
<reference evidence="1 2" key="1">
    <citation type="submission" date="2019-11" db="EMBL/GenBank/DDBJ databases">
        <authorList>
            <person name="Zheng R.K."/>
            <person name="Sun C.M."/>
        </authorList>
    </citation>
    <scope>NUCLEOTIDE SEQUENCE [LARGE SCALE GENOMIC DNA]</scope>
    <source>
        <strain evidence="1 2">WC007</strain>
    </source>
</reference>
<gene>
    <name evidence="1" type="ORF">GM418_22635</name>
</gene>
<evidence type="ECO:0000313" key="2">
    <source>
        <dbReference type="Proteomes" id="UP000428260"/>
    </source>
</evidence>
<sequence>MNLKLGNIKTINEMKTLSYLFFITFFIFSSCSKEDTGKIIIAGTYDSDLLYYEFSPPLKVELSLDTLTDNYIGEDSIDINQDGVYDIIISHRIHLPPESETPSYDHFPFYRLTLKNGLQVATKLQSYPVGHGQLNDVNWVDALSYKTRIDTWSEWSENNETRTMWAIPPVSTAPYGPWYNLTNEEKYIGIRMKIDSRFKYGWIKMYVISREDMQFLSYALEK</sequence>